<keyword evidence="2" id="KW-0539">Nucleus</keyword>
<evidence type="ECO:0000256" key="1">
    <source>
        <dbReference type="ARBA" id="ARBA00004123"/>
    </source>
</evidence>
<dbReference type="PANTHER" id="PTHR16500">
    <property type="entry name" value="BRCA2-INTERACTING TRANSCRIPTIONAL REPRESSOR EMSY"/>
    <property type="match status" value="1"/>
</dbReference>
<feature type="region of interest" description="Disordered" evidence="3">
    <location>
        <begin position="273"/>
        <end position="293"/>
    </location>
</feature>
<organism evidence="5">
    <name type="scientific">Timema californicum</name>
    <name type="common">California timema</name>
    <name type="synonym">Walking stick</name>
    <dbReference type="NCBI Taxonomy" id="61474"/>
    <lineage>
        <taxon>Eukaryota</taxon>
        <taxon>Metazoa</taxon>
        <taxon>Ecdysozoa</taxon>
        <taxon>Arthropoda</taxon>
        <taxon>Hexapoda</taxon>
        <taxon>Insecta</taxon>
        <taxon>Pterygota</taxon>
        <taxon>Neoptera</taxon>
        <taxon>Polyneoptera</taxon>
        <taxon>Phasmatodea</taxon>
        <taxon>Timematodea</taxon>
        <taxon>Timematoidea</taxon>
        <taxon>Timematidae</taxon>
        <taxon>Timema</taxon>
    </lineage>
</organism>
<protein>
    <submittedName>
        <fullName evidence="5">(California timema) hypothetical protein</fullName>
    </submittedName>
</protein>
<dbReference type="InterPro" id="IPR036142">
    <property type="entry name" value="ENT_dom-like_sf"/>
</dbReference>
<dbReference type="InterPro" id="IPR033482">
    <property type="entry name" value="EMSY"/>
</dbReference>
<feature type="domain" description="ENT" evidence="4">
    <location>
        <begin position="104"/>
        <end position="191"/>
    </location>
</feature>
<dbReference type="PANTHER" id="PTHR16500:SF3">
    <property type="entry name" value="BRCA2-INTERACTING TRANSCRIPTIONAL REPRESSOR EMSY"/>
    <property type="match status" value="1"/>
</dbReference>
<dbReference type="EMBL" id="OE183846">
    <property type="protein sequence ID" value="CAD7576080.1"/>
    <property type="molecule type" value="Genomic_DNA"/>
</dbReference>
<dbReference type="SUPFAM" id="SSF158639">
    <property type="entry name" value="ENT-like"/>
    <property type="match status" value="1"/>
</dbReference>
<feature type="compositionally biased region" description="Polar residues" evidence="3">
    <location>
        <begin position="279"/>
        <end position="289"/>
    </location>
</feature>
<evidence type="ECO:0000256" key="2">
    <source>
        <dbReference type="ARBA" id="ARBA00023242"/>
    </source>
</evidence>
<proteinExistence type="predicted"/>
<reference evidence="5" key="1">
    <citation type="submission" date="2020-11" db="EMBL/GenBank/DDBJ databases">
        <authorList>
            <person name="Tran Van P."/>
        </authorList>
    </citation>
    <scope>NUCLEOTIDE SEQUENCE</scope>
</reference>
<dbReference type="GO" id="GO:0005654">
    <property type="term" value="C:nucleoplasm"/>
    <property type="evidence" value="ECO:0007669"/>
    <property type="project" value="TreeGrafter"/>
</dbReference>
<feature type="compositionally biased region" description="Polar residues" evidence="3">
    <location>
        <begin position="205"/>
        <end position="214"/>
    </location>
</feature>
<evidence type="ECO:0000313" key="5">
    <source>
        <dbReference type="EMBL" id="CAD7576080.1"/>
    </source>
</evidence>
<evidence type="ECO:0000256" key="3">
    <source>
        <dbReference type="SAM" id="MobiDB-lite"/>
    </source>
</evidence>
<feature type="region of interest" description="Disordered" evidence="3">
    <location>
        <begin position="185"/>
        <end position="255"/>
    </location>
</feature>
<feature type="compositionally biased region" description="Basic and acidic residues" evidence="3">
    <location>
        <begin position="57"/>
        <end position="69"/>
    </location>
</feature>
<sequence length="932" mass="99410">MPLILFLSKTWHFPTWTGPNMEQICPELSRIWGKYDIPRSDKFQSVFQYSAAEDDQGRLFESSSRESGRSGKPSMRITLSTPDLDLNPDLSVTGSPVQHESVALDHGTAGLELLAYAQVVDVLRAQGKLTPHKKSFLQDVAEQFKIPEERHKSEVRRALSSQKLHTIAERYSSPTASLVLTDGSQLTSDSQHLEKDSTETEATVAESSHSTPDMQTVLVEEGATAGGLKGSTRPNAIDEASKDATESDETVDPGQETIDMEVEGAEERGQEINARAVESTPNSVSNPPGSTEDMLVVENPSPIRDEGIMAVLKGTRGEGSSKRIRLSLTSQVTNQGFLSAPVHLSTDPLILQERALENPIATCSTAVSEHSTSQNVFLVPMSPAPSIIQRSHGYTVPLVETPVDSTEAVYSPGPVHTTSVSLVDISVPVSAGAPQLRLVKPRTLVNPVMVPVTVGQLAGVRGLTGLQIRPQTSCINILTRPGQAGMKLVPVGGAPKILPKPSYGVTNAGTPSRPVTHTITVPSSTFLKTTSPTKGATKAKEGPIKSNLLMVQKGASPTSITLSHKGKLANALVVLSSTAEDGEIEVRISEVIGKVLLSKSKSSALGKGPLTTLTVQKANVPPGGKQSAAPGGVGAKSKMVMVDLSQEQLSNNAVLAEILQASGLLGEGVTVTSIKSSPAHQRGSTPQWVQCNLPTDHSRQTLLLTGSTPQWVQCNLPTDHSRQTLLLTGSTPQWVQLKQDTGKISTISSNPGTTTPTTTVIDLAEEDDNADPHKSARIFAAPSESTVGDLSGDLDPQTGVYSAPEELATTVGCSTVRVLPSATVDIFSNALASADINLDSFQFMEDRGDQFPADEIEGAITDTATQLLFSPPDEPEPQVLEPSVEYRLLAQSHDTSEMHIEDLTSQRLQVSIQRYKQKLNVAHSTAENRPTQ</sequence>
<dbReference type="AlphaFoldDB" id="A0A7R9JB61"/>
<gene>
    <name evidence="5" type="ORF">TCMB3V08_LOCUS8656</name>
</gene>
<dbReference type="InterPro" id="IPR005491">
    <property type="entry name" value="ENT_dom"/>
</dbReference>
<evidence type="ECO:0000259" key="4">
    <source>
        <dbReference type="PROSITE" id="PS51138"/>
    </source>
</evidence>
<name>A0A7R9JB61_TIMCA</name>
<accession>A0A7R9JB61</accession>
<dbReference type="GO" id="GO:0006355">
    <property type="term" value="P:regulation of DNA-templated transcription"/>
    <property type="evidence" value="ECO:0007669"/>
    <property type="project" value="InterPro"/>
</dbReference>
<dbReference type="PROSITE" id="PS51138">
    <property type="entry name" value="ENT"/>
    <property type="match status" value="1"/>
</dbReference>
<dbReference type="SMART" id="SM01191">
    <property type="entry name" value="ENT"/>
    <property type="match status" value="1"/>
</dbReference>
<comment type="subcellular location">
    <subcellularLocation>
        <location evidence="1">Nucleus</location>
    </subcellularLocation>
</comment>
<dbReference type="Pfam" id="PF03735">
    <property type="entry name" value="ENT"/>
    <property type="match status" value="1"/>
</dbReference>
<feature type="region of interest" description="Disordered" evidence="3">
    <location>
        <begin position="57"/>
        <end position="78"/>
    </location>
</feature>
<dbReference type="Gene3D" id="1.10.1240.40">
    <property type="entry name" value="ENT domain"/>
    <property type="match status" value="1"/>
</dbReference>